<accession>A0A3M0KHR0</accession>
<dbReference type="PROSITE" id="PS50878">
    <property type="entry name" value="RT_POL"/>
    <property type="match status" value="1"/>
</dbReference>
<reference evidence="2 3" key="1">
    <citation type="submission" date="2018-07" db="EMBL/GenBank/DDBJ databases">
        <title>A high quality draft genome assembly of the barn swallow (H. rustica rustica).</title>
        <authorList>
            <person name="Formenti G."/>
            <person name="Chiara M."/>
            <person name="Poveda L."/>
            <person name="Francoijs K.-J."/>
            <person name="Bonisoli-Alquati A."/>
            <person name="Canova L."/>
            <person name="Gianfranceschi L."/>
            <person name="Horner D.S."/>
            <person name="Saino N."/>
        </authorList>
    </citation>
    <scope>NUCLEOTIDE SEQUENCE [LARGE SCALE GENOMIC DNA]</scope>
    <source>
        <strain evidence="2">Chelidonia</strain>
        <tissue evidence="2">Blood</tissue>
    </source>
</reference>
<evidence type="ECO:0000313" key="2">
    <source>
        <dbReference type="EMBL" id="RMC12586.1"/>
    </source>
</evidence>
<feature type="domain" description="Reverse transcriptase" evidence="1">
    <location>
        <begin position="1"/>
        <end position="171"/>
    </location>
</feature>
<dbReference type="Proteomes" id="UP000269221">
    <property type="component" value="Unassembled WGS sequence"/>
</dbReference>
<organism evidence="2 3">
    <name type="scientific">Hirundo rustica rustica</name>
    <dbReference type="NCBI Taxonomy" id="333673"/>
    <lineage>
        <taxon>Eukaryota</taxon>
        <taxon>Metazoa</taxon>
        <taxon>Chordata</taxon>
        <taxon>Craniata</taxon>
        <taxon>Vertebrata</taxon>
        <taxon>Euteleostomi</taxon>
        <taxon>Archelosauria</taxon>
        <taxon>Archosauria</taxon>
        <taxon>Dinosauria</taxon>
        <taxon>Saurischia</taxon>
        <taxon>Theropoda</taxon>
        <taxon>Coelurosauria</taxon>
        <taxon>Aves</taxon>
        <taxon>Neognathae</taxon>
        <taxon>Neoaves</taxon>
        <taxon>Telluraves</taxon>
        <taxon>Australaves</taxon>
        <taxon>Passeriformes</taxon>
        <taxon>Sylvioidea</taxon>
        <taxon>Hirundinidae</taxon>
        <taxon>Hirundo</taxon>
    </lineage>
</organism>
<evidence type="ECO:0000313" key="3">
    <source>
        <dbReference type="Proteomes" id="UP000269221"/>
    </source>
</evidence>
<dbReference type="AlphaFoldDB" id="A0A3M0KHR0"/>
<dbReference type="STRING" id="333673.A0A3M0KHR0"/>
<gene>
    <name evidence="2" type="ORF">DUI87_10108</name>
</gene>
<comment type="caution">
    <text evidence="2">The sequence shown here is derived from an EMBL/GenBank/DDBJ whole genome shotgun (WGS) entry which is preliminary data.</text>
</comment>
<dbReference type="OrthoDB" id="416454at2759"/>
<name>A0A3M0KHR0_HIRRU</name>
<dbReference type="PANTHER" id="PTHR33332">
    <property type="entry name" value="REVERSE TRANSCRIPTASE DOMAIN-CONTAINING PROTEIN"/>
    <property type="match status" value="1"/>
</dbReference>
<proteinExistence type="predicted"/>
<protein>
    <recommendedName>
        <fullName evidence="1">Reverse transcriptase domain-containing protein</fullName>
    </recommendedName>
</protein>
<evidence type="ECO:0000259" key="1">
    <source>
        <dbReference type="PROSITE" id="PS50878"/>
    </source>
</evidence>
<sequence length="171" mass="19204">MAPHKSTKRLQRNQLTYGLDDYNLTFSLPELPRKAFTKFFTKTSPFKNLRIHQNGERSCGVSHASVLKTTFCKWRATRSADQGKPVDVMFLDFSKTLDTVSHRILLDKISSTQLDKHIMQWASNWLMGQVQRVTGNGTTSDWSSVTSGVPQGLILGPVPFSIFINTLDAGL</sequence>
<keyword evidence="3" id="KW-1185">Reference proteome</keyword>
<dbReference type="EMBL" id="QRBI01000106">
    <property type="protein sequence ID" value="RMC12586.1"/>
    <property type="molecule type" value="Genomic_DNA"/>
</dbReference>
<dbReference type="Pfam" id="PF00078">
    <property type="entry name" value="RVT_1"/>
    <property type="match status" value="1"/>
</dbReference>
<dbReference type="InterPro" id="IPR000477">
    <property type="entry name" value="RT_dom"/>
</dbReference>